<dbReference type="OrthoDB" id="2374983at2"/>
<dbReference type="EMBL" id="PKOZ01000018">
    <property type="protein sequence ID" value="PQD93902.1"/>
    <property type="molecule type" value="Genomic_DNA"/>
</dbReference>
<organism evidence="2 3">
    <name type="scientific">Pradoshia eiseniae</name>
    <dbReference type="NCBI Taxonomy" id="2064768"/>
    <lineage>
        <taxon>Bacteria</taxon>
        <taxon>Bacillati</taxon>
        <taxon>Bacillota</taxon>
        <taxon>Bacilli</taxon>
        <taxon>Bacillales</taxon>
        <taxon>Bacillaceae</taxon>
        <taxon>Pradoshia</taxon>
    </lineage>
</organism>
<keyword evidence="2" id="KW-0946">Virion</keyword>
<dbReference type="AlphaFoldDB" id="A0A2S7MVS0"/>
<feature type="region of interest" description="Disordered" evidence="1">
    <location>
        <begin position="168"/>
        <end position="201"/>
    </location>
</feature>
<feature type="compositionally biased region" description="Basic residues" evidence="1">
    <location>
        <begin position="190"/>
        <end position="201"/>
    </location>
</feature>
<dbReference type="InterPro" id="IPR018901">
    <property type="entry name" value="Spore_coat_CotE"/>
</dbReference>
<evidence type="ECO:0000256" key="1">
    <source>
        <dbReference type="SAM" id="MobiDB-lite"/>
    </source>
</evidence>
<reference evidence="2 3" key="1">
    <citation type="submission" date="2017-12" db="EMBL/GenBank/DDBJ databases">
        <title>Taxonomic description and draft genome of Pradoshia cofamensis Gen. nov., sp. nov., a thermotolerant bacillale isolated from anterior gut of earthworm Eisenia fetida.</title>
        <authorList>
            <person name="Saha T."/>
            <person name="Chakraborty R."/>
        </authorList>
    </citation>
    <scope>NUCLEOTIDE SEQUENCE [LARGE SCALE GENOMIC DNA]</scope>
    <source>
        <strain evidence="2 3">EAG3</strain>
    </source>
</reference>
<comment type="caution">
    <text evidence="2">The sequence shown here is derived from an EMBL/GenBank/DDBJ whole genome shotgun (WGS) entry which is preliminary data.</text>
</comment>
<keyword evidence="3" id="KW-1185">Reference proteome</keyword>
<accession>A0A2S7MVS0</accession>
<name>A0A2S7MVS0_9BACI</name>
<protein>
    <submittedName>
        <fullName evidence="2">Outer spore coat protein CotE</fullName>
    </submittedName>
</protein>
<gene>
    <name evidence="2" type="ORF">CYL18_17240</name>
</gene>
<evidence type="ECO:0000313" key="3">
    <source>
        <dbReference type="Proteomes" id="UP000239663"/>
    </source>
</evidence>
<dbReference type="RefSeq" id="WP_104850736.1">
    <property type="nucleotide sequence ID" value="NZ_PKOZ01000018.1"/>
</dbReference>
<dbReference type="Pfam" id="PF10628">
    <property type="entry name" value="CotE"/>
    <property type="match status" value="1"/>
</dbReference>
<dbReference type="Proteomes" id="UP000239663">
    <property type="component" value="Unassembled WGS sequence"/>
</dbReference>
<proteinExistence type="predicted"/>
<sequence length="201" mass="23239">MSQYRDIIAKAVVAKGRKFTKANHTVCPENGPTSILGCWIINHTYEAKKIGKKVEIAGYYDVNIWYSHCKNTKTEVKTEKVPYKDVIKLKYRDQKVYDDNEVIAKVVQQPNCIECLISPCGEKISVHVEREFLVEIIGETKLSVMIAEHASHDEESWEFDVDDDELEEINPDFLHEEESSSEHEESSSMHPRKRPVKDKRD</sequence>
<feature type="compositionally biased region" description="Basic and acidic residues" evidence="1">
    <location>
        <begin position="173"/>
        <end position="187"/>
    </location>
</feature>
<evidence type="ECO:0000313" key="2">
    <source>
        <dbReference type="EMBL" id="PQD93902.1"/>
    </source>
</evidence>
<keyword evidence="2" id="KW-0167">Capsid protein</keyword>